<comment type="caution">
    <text evidence="1">The sequence shown here is derived from an EMBL/GenBank/DDBJ whole genome shotgun (WGS) entry which is preliminary data.</text>
</comment>
<dbReference type="EMBL" id="JACAQB010000007">
    <property type="protein sequence ID" value="NWB97270.1"/>
    <property type="molecule type" value="Genomic_DNA"/>
</dbReference>
<sequence>MSIKLYWCRGRGNVDSTQQGFDNYPLPLVIEKRGKKTVTDVKRLVATLGAYLAMNDDQLLNKGEQVFYCLQEHRTLAGVRKKYLGQGEAGLRGVSWA</sequence>
<evidence type="ECO:0000313" key="1">
    <source>
        <dbReference type="EMBL" id="NWB97270.1"/>
    </source>
</evidence>
<reference evidence="1 2" key="1">
    <citation type="submission" date="2020-04" db="EMBL/GenBank/DDBJ databases">
        <title>Molecular characterization of pseudomonads from Agaricus bisporus reveal novel blotch 2 pathogens in Western Europe.</title>
        <authorList>
            <person name="Taparia T."/>
            <person name="Krijger M."/>
            <person name="Haynes E."/>
            <person name="Elpinstone J.G."/>
            <person name="Noble R."/>
            <person name="Van Der Wolf J."/>
        </authorList>
    </citation>
    <scope>NUCLEOTIDE SEQUENCE [LARGE SCALE GENOMIC DNA]</scope>
    <source>
        <strain evidence="1 2">H7001</strain>
    </source>
</reference>
<dbReference type="AlphaFoldDB" id="A0A7Y7XCU4"/>
<dbReference type="RefSeq" id="WP_177102878.1">
    <property type="nucleotide sequence ID" value="NZ_JACAQB010000007.1"/>
</dbReference>
<dbReference type="Proteomes" id="UP000539985">
    <property type="component" value="Unassembled WGS sequence"/>
</dbReference>
<protein>
    <submittedName>
        <fullName evidence="1">Uncharacterized protein</fullName>
    </submittedName>
</protein>
<evidence type="ECO:0000313" key="2">
    <source>
        <dbReference type="Proteomes" id="UP000539985"/>
    </source>
</evidence>
<gene>
    <name evidence="1" type="ORF">HX882_15330</name>
</gene>
<name>A0A7Y7XCU4_9PSED</name>
<accession>A0A7Y7XCU4</accession>
<organism evidence="1 2">
    <name type="scientific">Pseudomonas gingeri</name>
    <dbReference type="NCBI Taxonomy" id="117681"/>
    <lineage>
        <taxon>Bacteria</taxon>
        <taxon>Pseudomonadati</taxon>
        <taxon>Pseudomonadota</taxon>
        <taxon>Gammaproteobacteria</taxon>
        <taxon>Pseudomonadales</taxon>
        <taxon>Pseudomonadaceae</taxon>
        <taxon>Pseudomonas</taxon>
    </lineage>
</organism>
<proteinExistence type="predicted"/>